<protein>
    <submittedName>
        <fullName evidence="2">OLC1v1002143C1</fullName>
    </submittedName>
</protein>
<proteinExistence type="predicted"/>
<sequence length="418" mass="48441">MLPANVIAENEDLLTRILVHLPAESLIRFRSVSKTWLSIISDPNFRRCLRRHTGAYFLVRPGQRRGEPELNFVSVGEGYVNSMNNIVSNLGKSFGVHRIQGFHSCNGLVVLALDINAGESLNFVVYNPTTRRRRLIPDYFVDDSLDSTDTDSETDDPFSPLSSPDPTHFYALNIAFDPLQSDDYELVYVFDDGNERIRFASYTSETGLWTNSKWYLDQEREGYSVIWFEKGVFWNGGMFWVGSCWDVYYFDFETNDGECIIPSFPQGRSFEEREDDFMCRDVLFFGVSGENLCLIVLMDLRPLRFEVYNFELEYSRWTLMHGVRFSALTGLYPSMLVKAFHPCFPHDWHCSFSFLSFLVDEEQKQSQWLISVPGKIISCNTHPMTVKEVADVVTENFGKVRIYEWRETFEHVETFASV</sequence>
<dbReference type="PANTHER" id="PTHR31672:SF13">
    <property type="entry name" value="F-BOX PROTEIN CPR30-LIKE"/>
    <property type="match status" value="1"/>
</dbReference>
<dbReference type="SUPFAM" id="SSF81383">
    <property type="entry name" value="F-box domain"/>
    <property type="match status" value="1"/>
</dbReference>
<organism evidence="2 3">
    <name type="scientific">Oldenlandia corymbosa var. corymbosa</name>
    <dbReference type="NCBI Taxonomy" id="529605"/>
    <lineage>
        <taxon>Eukaryota</taxon>
        <taxon>Viridiplantae</taxon>
        <taxon>Streptophyta</taxon>
        <taxon>Embryophyta</taxon>
        <taxon>Tracheophyta</taxon>
        <taxon>Spermatophyta</taxon>
        <taxon>Magnoliopsida</taxon>
        <taxon>eudicotyledons</taxon>
        <taxon>Gunneridae</taxon>
        <taxon>Pentapetalae</taxon>
        <taxon>asterids</taxon>
        <taxon>lamiids</taxon>
        <taxon>Gentianales</taxon>
        <taxon>Rubiaceae</taxon>
        <taxon>Rubioideae</taxon>
        <taxon>Spermacoceae</taxon>
        <taxon>Hedyotis-Oldenlandia complex</taxon>
        <taxon>Oldenlandia</taxon>
    </lineage>
</organism>
<evidence type="ECO:0000313" key="2">
    <source>
        <dbReference type="EMBL" id="CAI9103623.1"/>
    </source>
</evidence>
<dbReference type="Proteomes" id="UP001161247">
    <property type="component" value="Chromosome 4"/>
</dbReference>
<name>A0AAV1D7N3_OLDCO</name>
<evidence type="ECO:0000259" key="1">
    <source>
        <dbReference type="Pfam" id="PF00646"/>
    </source>
</evidence>
<dbReference type="InterPro" id="IPR050796">
    <property type="entry name" value="SCF_F-box_component"/>
</dbReference>
<dbReference type="Gene3D" id="1.20.1280.50">
    <property type="match status" value="1"/>
</dbReference>
<accession>A0AAV1D7N3</accession>
<dbReference type="PANTHER" id="PTHR31672">
    <property type="entry name" value="BNACNNG10540D PROTEIN"/>
    <property type="match status" value="1"/>
</dbReference>
<feature type="domain" description="F-box" evidence="1">
    <location>
        <begin position="11"/>
        <end position="47"/>
    </location>
</feature>
<gene>
    <name evidence="2" type="ORF">OLC1_LOCUS12744</name>
</gene>
<reference evidence="2" key="1">
    <citation type="submission" date="2023-03" db="EMBL/GenBank/DDBJ databases">
        <authorList>
            <person name="Julca I."/>
        </authorList>
    </citation>
    <scope>NUCLEOTIDE SEQUENCE</scope>
</reference>
<dbReference type="InterPro" id="IPR036047">
    <property type="entry name" value="F-box-like_dom_sf"/>
</dbReference>
<dbReference type="Pfam" id="PF00646">
    <property type="entry name" value="F-box"/>
    <property type="match status" value="1"/>
</dbReference>
<dbReference type="CDD" id="cd22157">
    <property type="entry name" value="F-box_AtFBW1-like"/>
    <property type="match status" value="1"/>
</dbReference>
<dbReference type="AlphaFoldDB" id="A0AAV1D7N3"/>
<dbReference type="EMBL" id="OX459121">
    <property type="protein sequence ID" value="CAI9103623.1"/>
    <property type="molecule type" value="Genomic_DNA"/>
</dbReference>
<keyword evidence="3" id="KW-1185">Reference proteome</keyword>
<dbReference type="InterPro" id="IPR001810">
    <property type="entry name" value="F-box_dom"/>
</dbReference>
<evidence type="ECO:0000313" key="3">
    <source>
        <dbReference type="Proteomes" id="UP001161247"/>
    </source>
</evidence>